<dbReference type="PRINTS" id="PR00320">
    <property type="entry name" value="GPROTEINBRPT"/>
</dbReference>
<dbReference type="Ensembl" id="ENSSTUT00000088038.1">
    <property type="protein sequence ID" value="ENSSTUP00000082754.1"/>
    <property type="gene ID" value="ENSSTUG00000036103.1"/>
</dbReference>
<evidence type="ECO:0000313" key="5">
    <source>
        <dbReference type="Ensembl" id="ENSSTUP00000082754.1"/>
    </source>
</evidence>
<dbReference type="Gene3D" id="2.130.10.10">
    <property type="entry name" value="YVTN repeat-like/Quinoprotein amine dehydrogenase"/>
    <property type="match status" value="3"/>
</dbReference>
<dbReference type="FunFam" id="2.130.10.10:FF:000498">
    <property type="entry name" value="Striatin 3"/>
    <property type="match status" value="1"/>
</dbReference>
<keyword evidence="2" id="KW-0677">Repeat</keyword>
<feature type="compositionally biased region" description="Basic residues" evidence="4">
    <location>
        <begin position="181"/>
        <end position="193"/>
    </location>
</feature>
<dbReference type="AlphaFoldDB" id="A0A674CGZ3"/>
<dbReference type="GO" id="GO:0070016">
    <property type="term" value="F:armadillo repeat domain binding"/>
    <property type="evidence" value="ECO:0007669"/>
    <property type="project" value="TreeGrafter"/>
</dbReference>
<feature type="compositionally biased region" description="Basic and acidic residues" evidence="4">
    <location>
        <begin position="228"/>
        <end position="238"/>
    </location>
</feature>
<dbReference type="InterPro" id="IPR015943">
    <property type="entry name" value="WD40/YVTN_repeat-like_dom_sf"/>
</dbReference>
<organism evidence="5 6">
    <name type="scientific">Salmo trutta</name>
    <name type="common">Brown trout</name>
    <dbReference type="NCBI Taxonomy" id="8032"/>
    <lineage>
        <taxon>Eukaryota</taxon>
        <taxon>Metazoa</taxon>
        <taxon>Chordata</taxon>
        <taxon>Craniata</taxon>
        <taxon>Vertebrata</taxon>
        <taxon>Euteleostomi</taxon>
        <taxon>Actinopterygii</taxon>
        <taxon>Neopterygii</taxon>
        <taxon>Teleostei</taxon>
        <taxon>Protacanthopterygii</taxon>
        <taxon>Salmoniformes</taxon>
        <taxon>Salmonidae</taxon>
        <taxon>Salmoninae</taxon>
        <taxon>Salmo</taxon>
    </lineage>
</organism>
<dbReference type="GO" id="GO:0044877">
    <property type="term" value="F:protein-containing complex binding"/>
    <property type="evidence" value="ECO:0007669"/>
    <property type="project" value="TreeGrafter"/>
</dbReference>
<feature type="compositionally biased region" description="Polar residues" evidence="4">
    <location>
        <begin position="213"/>
        <end position="222"/>
    </location>
</feature>
<dbReference type="GO" id="GO:0005516">
    <property type="term" value="F:calmodulin binding"/>
    <property type="evidence" value="ECO:0007669"/>
    <property type="project" value="TreeGrafter"/>
</dbReference>
<feature type="repeat" description="WD" evidence="3">
    <location>
        <begin position="408"/>
        <end position="449"/>
    </location>
</feature>
<dbReference type="PROSITE" id="PS50294">
    <property type="entry name" value="WD_REPEATS_REGION"/>
    <property type="match status" value="4"/>
</dbReference>
<dbReference type="InterPro" id="IPR051488">
    <property type="entry name" value="WD_repeat_striatin"/>
</dbReference>
<dbReference type="Pfam" id="PF00400">
    <property type="entry name" value="WD40"/>
    <property type="match status" value="5"/>
</dbReference>
<dbReference type="GO" id="GO:0030425">
    <property type="term" value="C:dendrite"/>
    <property type="evidence" value="ECO:0007669"/>
    <property type="project" value="TreeGrafter"/>
</dbReference>
<dbReference type="SUPFAM" id="SSF50978">
    <property type="entry name" value="WD40 repeat-like"/>
    <property type="match status" value="1"/>
</dbReference>
<proteinExistence type="predicted"/>
<keyword evidence="6" id="KW-1185">Reference proteome</keyword>
<dbReference type="InterPro" id="IPR020472">
    <property type="entry name" value="WD40_PAC1"/>
</dbReference>
<feature type="region of interest" description="Disordered" evidence="4">
    <location>
        <begin position="87"/>
        <end position="248"/>
    </location>
</feature>
<dbReference type="SMART" id="SM00320">
    <property type="entry name" value="WD40"/>
    <property type="match status" value="6"/>
</dbReference>
<evidence type="ECO:0000256" key="4">
    <source>
        <dbReference type="SAM" id="MobiDB-lite"/>
    </source>
</evidence>
<feature type="compositionally biased region" description="Polar residues" evidence="4">
    <location>
        <begin position="133"/>
        <end position="143"/>
    </location>
</feature>
<dbReference type="CDD" id="cd00200">
    <property type="entry name" value="WD40"/>
    <property type="match status" value="1"/>
</dbReference>
<dbReference type="GeneTree" id="ENSGT00950000183095"/>
<dbReference type="FunFam" id="2.130.10.10:FF:000616">
    <property type="entry name" value="Striatin-3 isoform B"/>
    <property type="match status" value="1"/>
</dbReference>
<evidence type="ECO:0000256" key="1">
    <source>
        <dbReference type="ARBA" id="ARBA00022574"/>
    </source>
</evidence>
<dbReference type="PANTHER" id="PTHR15653:SF2">
    <property type="entry name" value="STRIATIN"/>
    <property type="match status" value="1"/>
</dbReference>
<evidence type="ECO:0000256" key="3">
    <source>
        <dbReference type="PROSITE-ProRule" id="PRU00221"/>
    </source>
</evidence>
<evidence type="ECO:0000313" key="6">
    <source>
        <dbReference type="Proteomes" id="UP000472277"/>
    </source>
</evidence>
<dbReference type="GO" id="GO:0051721">
    <property type="term" value="F:protein phosphatase 2A binding"/>
    <property type="evidence" value="ECO:0007669"/>
    <property type="project" value="TreeGrafter"/>
</dbReference>
<dbReference type="Proteomes" id="UP000472277">
    <property type="component" value="Chromosome 2"/>
</dbReference>
<feature type="repeat" description="WD" evidence="3">
    <location>
        <begin position="302"/>
        <end position="343"/>
    </location>
</feature>
<dbReference type="PROSITE" id="PS00678">
    <property type="entry name" value="WD_REPEATS_1"/>
    <property type="match status" value="3"/>
</dbReference>
<accession>A0A674CGZ3</accession>
<dbReference type="InterPro" id="IPR019775">
    <property type="entry name" value="WD40_repeat_CS"/>
</dbReference>
<dbReference type="InterPro" id="IPR001680">
    <property type="entry name" value="WD40_rpt"/>
</dbReference>
<feature type="repeat" description="WD" evidence="3">
    <location>
        <begin position="548"/>
        <end position="589"/>
    </location>
</feature>
<reference evidence="5" key="2">
    <citation type="submission" date="2025-09" db="UniProtKB">
        <authorList>
            <consortium name="Ensembl"/>
        </authorList>
    </citation>
    <scope>IDENTIFICATION</scope>
</reference>
<dbReference type="PANTHER" id="PTHR15653">
    <property type="entry name" value="STRIATIN"/>
    <property type="match status" value="1"/>
</dbReference>
<feature type="region of interest" description="Disordered" evidence="4">
    <location>
        <begin position="32"/>
        <end position="71"/>
    </location>
</feature>
<name>A0A674CGZ3_SALTR</name>
<sequence>PWKQGRQYLQEVGYTDTILDVKSQRVKTLLAMAGDGGGRPGERTGSETPLVNGTDTVPKGTGTGGRKTEVSESSAVLDTFRFYCDEDDDEDGAGLDRTIMEQTGPTGTVRHTMDTSEDPDAEDALKGFDFLSSPDNMDTSPESRSAGDGTDWEKEEQSAMSEAWDVDQGLITKLKEEYRKERKGKKGGKRPNRSKLQDMLANLRDQEDMSPREPSSSPQARSNAPRLNEQHQDNRTDEVEALTFPPSSGKAFIMGPDENMEAELGLGELAGLTVANEADSLAYDMSNNKDALRRTWNPKFTLRSHFDGIRGLAFHPVEPVLVTASEDHTLKMWNLQKTAPAKKSASVDMEPMYTFRAHQGAVLCVVMSSTGEQCFSGGVDGTIQSWNTPNPNLDPYDSYEPTVLRGALCGHTDSVWGLVYSGVHQRLLSCSGDGTVRLWDASNTKPALRMSCVFVLLPASEFGVPSSVDLVCSDPAHMVTSFTSGQIGLFNMETEQLVLSLESAAETGTRCQINKVLSHPTLPITITAEEDRHIKFFDNNTGKLIHSMVAHLDAVTSLAVDPNGLYLMSGSHDCSIRLWNLETKTCIQEFTAHRKKNDESIHDVAFHPSKAYIASAGADALAKVFV</sequence>
<protein>
    <submittedName>
        <fullName evidence="5">Striatin</fullName>
    </submittedName>
</protein>
<dbReference type="InterPro" id="IPR036322">
    <property type="entry name" value="WD40_repeat_dom_sf"/>
</dbReference>
<feature type="repeat" description="WD" evidence="3">
    <location>
        <begin position="355"/>
        <end position="387"/>
    </location>
</feature>
<gene>
    <name evidence="5" type="primary">STRN</name>
</gene>
<keyword evidence="1 3" id="KW-0853">WD repeat</keyword>
<dbReference type="PROSITE" id="PS50082">
    <property type="entry name" value="WD_REPEATS_2"/>
    <property type="match status" value="4"/>
</dbReference>
<evidence type="ECO:0000256" key="2">
    <source>
        <dbReference type="ARBA" id="ARBA00022737"/>
    </source>
</evidence>
<reference evidence="5" key="1">
    <citation type="submission" date="2025-08" db="UniProtKB">
        <authorList>
            <consortium name="Ensembl"/>
        </authorList>
    </citation>
    <scope>IDENTIFICATION</scope>
</reference>